<dbReference type="InterPro" id="IPR013780">
    <property type="entry name" value="Glyco_hydro_b"/>
</dbReference>
<dbReference type="SUPFAM" id="SSF51011">
    <property type="entry name" value="Glycosyl hydrolase domain"/>
    <property type="match status" value="1"/>
</dbReference>
<keyword evidence="8" id="KW-1185">Reference proteome</keyword>
<comment type="caution">
    <text evidence="7">The sequence shown here is derived from an EMBL/GenBank/DDBJ whole genome shotgun (WGS) entry which is preliminary data.</text>
</comment>
<dbReference type="InterPro" id="IPR033452">
    <property type="entry name" value="GH30_C"/>
</dbReference>
<dbReference type="PANTHER" id="PTHR11069:SF23">
    <property type="entry name" value="LYSOSOMAL ACID GLUCOSYLCERAMIDASE"/>
    <property type="match status" value="1"/>
</dbReference>
<evidence type="ECO:0000256" key="5">
    <source>
        <dbReference type="SAM" id="SignalP"/>
    </source>
</evidence>
<dbReference type="SUPFAM" id="SSF50370">
    <property type="entry name" value="Ricin B-like lectins"/>
    <property type="match status" value="1"/>
</dbReference>
<dbReference type="InterPro" id="IPR033453">
    <property type="entry name" value="Glyco_hydro_30_TIM-barrel"/>
</dbReference>
<dbReference type="SUPFAM" id="SSF51445">
    <property type="entry name" value="(Trans)glycosidases"/>
    <property type="match status" value="1"/>
</dbReference>
<dbReference type="InterPro" id="IPR017853">
    <property type="entry name" value="GH"/>
</dbReference>
<name>A0ABS5A9S2_9PSEU</name>
<dbReference type="Pfam" id="PF02055">
    <property type="entry name" value="Glyco_hydro_30"/>
    <property type="match status" value="1"/>
</dbReference>
<dbReference type="GO" id="GO:0004348">
    <property type="term" value="F:glucosylceramidase activity"/>
    <property type="evidence" value="ECO:0007669"/>
    <property type="project" value="UniProtKB-EC"/>
</dbReference>
<dbReference type="InterPro" id="IPR000772">
    <property type="entry name" value="Ricin_B_lectin"/>
</dbReference>
<evidence type="ECO:0000256" key="1">
    <source>
        <dbReference type="ARBA" id="ARBA00005382"/>
    </source>
</evidence>
<dbReference type="Gene3D" id="3.20.20.80">
    <property type="entry name" value="Glycosidases"/>
    <property type="match status" value="1"/>
</dbReference>
<dbReference type="PANTHER" id="PTHR11069">
    <property type="entry name" value="GLUCOSYLCERAMIDASE"/>
    <property type="match status" value="1"/>
</dbReference>
<dbReference type="RefSeq" id="WP_086787076.1">
    <property type="nucleotide sequence ID" value="NZ_JAGIOO010000001.1"/>
</dbReference>
<comment type="similarity">
    <text evidence="1 4">Belongs to the glycosyl hydrolase 30 family.</text>
</comment>
<dbReference type="EMBL" id="JAGIOO010000001">
    <property type="protein sequence ID" value="MBP2473339.1"/>
    <property type="molecule type" value="Genomic_DNA"/>
</dbReference>
<proteinExistence type="inferred from homology"/>
<dbReference type="SMART" id="SM00458">
    <property type="entry name" value="RICIN"/>
    <property type="match status" value="1"/>
</dbReference>
<dbReference type="Gene3D" id="2.80.10.50">
    <property type="match status" value="2"/>
</dbReference>
<feature type="domain" description="Ricin B lectin" evidence="6">
    <location>
        <begin position="492"/>
        <end position="620"/>
    </location>
</feature>
<reference evidence="7 8" key="1">
    <citation type="submission" date="2021-03" db="EMBL/GenBank/DDBJ databases">
        <title>Sequencing the genomes of 1000 actinobacteria strains.</title>
        <authorList>
            <person name="Klenk H.-P."/>
        </authorList>
    </citation>
    <scope>NUCLEOTIDE SEQUENCE [LARGE SCALE GENOMIC DNA]</scope>
    <source>
        <strain evidence="7 8">DSM 44580</strain>
    </source>
</reference>
<sequence>MRTAPSWSAAALGLLMTALSVIALPSPTASAAGESVDIWLTTTTAANKGRTVTRGLQQQSPVRFQSGTGSGGTTITVNEGRTYQEFEGAGASMTDSAAWLLNSSGAISAATREATMRKLFSPTEGIGLSFLRNPMGASDLARFDYNFDNTCCDVNDFTIGPDLADVLPLTRQAKQLNPALKVMASPWSAPGWMKDNNHMHQGWLKAEHYATFGQYFAKYVQAYQSRGVPIDYVSVQNEPTCCPGYPSMQWNPAGLIYFTKNGLWPAFRAAGITNTKTLVLDWNWDKWAEWGAPQVNDPAIRNDPLFGGVAWHGYGGSPGTQSDVQNQYPGIKQYLTEHSGGEWINDQHREDMIQDIIEPTRNHARSVVKWSLGLDQAQGPHNGGCGTCTGLITVHNGGPRAGQVDYTIEYYNMGHLTKFVRPGAVRVDTNNTAAVSNVAWRNPDGSKALIAYNTSGANQNVRVNWGGQSFTYDLPARTTATFTWSGQPGTTPGAKPITGLGGKCLDVTDNSTANGALAQIWDCVGGAANQQWTVQADGTIRSALAGKCLDVSGNSTANGAPVHLWDCFGAPNQLWQVQANRTIRNPQSNRCLDVVGNNAANGTKLQIWDCAGGGNQQWVV</sequence>
<feature type="signal peptide" evidence="5">
    <location>
        <begin position="1"/>
        <end position="31"/>
    </location>
</feature>
<keyword evidence="2 5" id="KW-0732">Signal</keyword>
<dbReference type="CDD" id="cd23451">
    <property type="entry name" value="beta-trefoil_Ricin_laminarinase"/>
    <property type="match status" value="1"/>
</dbReference>
<keyword evidence="4 7" id="KW-0326">Glycosidase</keyword>
<dbReference type="PROSITE" id="PS50231">
    <property type="entry name" value="RICIN_B_LECTIN"/>
    <property type="match status" value="1"/>
</dbReference>
<protein>
    <submittedName>
        <fullName evidence="7">Glucosylceramidase</fullName>
        <ecNumber evidence="7">3.2.1.45</ecNumber>
    </submittedName>
</protein>
<dbReference type="InterPro" id="IPR001139">
    <property type="entry name" value="Glyco_hydro_30"/>
</dbReference>
<keyword evidence="3 4" id="KW-0378">Hydrolase</keyword>
<organism evidence="7 8">
    <name type="scientific">Crossiella equi</name>
    <dbReference type="NCBI Taxonomy" id="130796"/>
    <lineage>
        <taxon>Bacteria</taxon>
        <taxon>Bacillati</taxon>
        <taxon>Actinomycetota</taxon>
        <taxon>Actinomycetes</taxon>
        <taxon>Pseudonocardiales</taxon>
        <taxon>Pseudonocardiaceae</taxon>
        <taxon>Crossiella</taxon>
    </lineage>
</organism>
<evidence type="ECO:0000313" key="8">
    <source>
        <dbReference type="Proteomes" id="UP001519363"/>
    </source>
</evidence>
<evidence type="ECO:0000259" key="6">
    <source>
        <dbReference type="SMART" id="SM00458"/>
    </source>
</evidence>
<evidence type="ECO:0000256" key="4">
    <source>
        <dbReference type="RuleBase" id="RU361188"/>
    </source>
</evidence>
<dbReference type="Proteomes" id="UP001519363">
    <property type="component" value="Unassembled WGS sequence"/>
</dbReference>
<evidence type="ECO:0000256" key="2">
    <source>
        <dbReference type="ARBA" id="ARBA00022729"/>
    </source>
</evidence>
<dbReference type="Pfam" id="PF17189">
    <property type="entry name" value="Glyco_hydro_30C"/>
    <property type="match status" value="1"/>
</dbReference>
<evidence type="ECO:0000313" key="7">
    <source>
        <dbReference type="EMBL" id="MBP2473339.1"/>
    </source>
</evidence>
<dbReference type="Gene3D" id="2.60.40.1180">
    <property type="entry name" value="Golgi alpha-mannosidase II"/>
    <property type="match status" value="1"/>
</dbReference>
<gene>
    <name evidence="7" type="ORF">JOF53_002211</name>
</gene>
<dbReference type="InterPro" id="IPR035992">
    <property type="entry name" value="Ricin_B-like_lectins"/>
</dbReference>
<dbReference type="EC" id="3.2.1.45" evidence="7"/>
<accession>A0ABS5A9S2</accession>
<dbReference type="Pfam" id="PF00652">
    <property type="entry name" value="Ricin_B_lectin"/>
    <property type="match status" value="1"/>
</dbReference>
<feature type="chain" id="PRO_5046778464" evidence="5">
    <location>
        <begin position="32"/>
        <end position="620"/>
    </location>
</feature>
<evidence type="ECO:0000256" key="3">
    <source>
        <dbReference type="ARBA" id="ARBA00022801"/>
    </source>
</evidence>